<evidence type="ECO:0000313" key="3">
    <source>
        <dbReference type="Proteomes" id="UP000479000"/>
    </source>
</evidence>
<proteinExistence type="predicted"/>
<accession>A0A6H5HK10</accession>
<evidence type="ECO:0000256" key="1">
    <source>
        <dbReference type="SAM" id="MobiDB-lite"/>
    </source>
</evidence>
<dbReference type="Proteomes" id="UP000479000">
    <property type="component" value="Unassembled WGS sequence"/>
</dbReference>
<organism evidence="2 3">
    <name type="scientific">Nesidiocoris tenuis</name>
    <dbReference type="NCBI Taxonomy" id="355587"/>
    <lineage>
        <taxon>Eukaryota</taxon>
        <taxon>Metazoa</taxon>
        <taxon>Ecdysozoa</taxon>
        <taxon>Arthropoda</taxon>
        <taxon>Hexapoda</taxon>
        <taxon>Insecta</taxon>
        <taxon>Pterygota</taxon>
        <taxon>Neoptera</taxon>
        <taxon>Paraneoptera</taxon>
        <taxon>Hemiptera</taxon>
        <taxon>Heteroptera</taxon>
        <taxon>Panheteroptera</taxon>
        <taxon>Cimicomorpha</taxon>
        <taxon>Miridae</taxon>
        <taxon>Dicyphina</taxon>
        <taxon>Nesidiocoris</taxon>
    </lineage>
</organism>
<feature type="compositionally biased region" description="Basic residues" evidence="1">
    <location>
        <begin position="153"/>
        <end position="167"/>
    </location>
</feature>
<reference evidence="2 3" key="1">
    <citation type="submission" date="2020-02" db="EMBL/GenBank/DDBJ databases">
        <authorList>
            <person name="Ferguson B K."/>
        </authorList>
    </citation>
    <scope>NUCLEOTIDE SEQUENCE [LARGE SCALE GENOMIC DNA]</scope>
</reference>
<sequence length="181" mass="20614">MTMRRNKGNATAGLIEKSANVTMGAHESRGSRSPTRRCDPWHWESVALPPKIQGKLSGFFLLVCLYFQKYSYLRKGRQLKSSTNQTEHSFSHKYVTMPSTDKTTPCKDRDGKGRSFYGNLRTSILLSICMTKGLANRKLHQAATSPKMFSAGKIRKRQAQSSKRRPLGPHELWMNYEEEKA</sequence>
<evidence type="ECO:0000313" key="2">
    <source>
        <dbReference type="EMBL" id="CAB0017462.1"/>
    </source>
</evidence>
<gene>
    <name evidence="2" type="ORF">NTEN_LOCUS21470</name>
</gene>
<keyword evidence="3" id="KW-1185">Reference proteome</keyword>
<dbReference type="EMBL" id="CADCXU010031466">
    <property type="protein sequence ID" value="CAB0017462.1"/>
    <property type="molecule type" value="Genomic_DNA"/>
</dbReference>
<name>A0A6H5HK10_9HEMI</name>
<feature type="region of interest" description="Disordered" evidence="1">
    <location>
        <begin position="150"/>
        <end position="181"/>
    </location>
</feature>
<protein>
    <submittedName>
        <fullName evidence="2">Uncharacterized protein</fullName>
    </submittedName>
</protein>
<dbReference type="AlphaFoldDB" id="A0A6H5HK10"/>